<accession>A0A095UEY6</accession>
<sequence>MSDPSSKGISRRRLLSGSAAGLTVAAVGGANATTITGIPRWMLFDHNSPVTDATPGLKFLTQEEATEVDAIVSQLIPADELSVSGKDAGCTVFIDRQLAGSYGDASRNYMRGPFQQGTPAQGDQSPLVPRERYRLGLAGLTEYCQKKYQKPFSQLDSATRDEVLTGLEQGEINLTGISGKMFFDQVLTNTMEGFFSDPVYGGNRNMVSWKMIGFPGARYDYRDYLTKTDQKLDLVPISIMGSAAWNAKV</sequence>
<evidence type="ECO:0000313" key="2">
    <source>
        <dbReference type="Proteomes" id="UP000029577"/>
    </source>
</evidence>
<organism evidence="1 2">
    <name type="scientific">Tatumella morbirosei</name>
    <dbReference type="NCBI Taxonomy" id="642227"/>
    <lineage>
        <taxon>Bacteria</taxon>
        <taxon>Pseudomonadati</taxon>
        <taxon>Pseudomonadota</taxon>
        <taxon>Gammaproteobacteria</taxon>
        <taxon>Enterobacterales</taxon>
        <taxon>Erwiniaceae</taxon>
        <taxon>Tatumella</taxon>
    </lineage>
</organism>
<dbReference type="eggNOG" id="ENOG502Z7SX">
    <property type="taxonomic scope" value="Bacteria"/>
</dbReference>
<keyword evidence="2" id="KW-1185">Reference proteome</keyword>
<dbReference type="PROSITE" id="PS51318">
    <property type="entry name" value="TAT"/>
    <property type="match status" value="1"/>
</dbReference>
<proteinExistence type="predicted"/>
<reference evidence="1" key="1">
    <citation type="submission" date="2014-12" db="EMBL/GenBank/DDBJ databases">
        <title>The draft genome of the Tatumella morbirosei type strain, LMG23360T isolated from pineapple rot.</title>
        <authorList>
            <person name="Smits T.H."/>
            <person name="Palmer M."/>
            <person name="Venter S.N."/>
            <person name="Duffy B."/>
            <person name="Steenkamp E.T."/>
            <person name="Chan W.Y."/>
            <person name="Coutinho T.A."/>
            <person name="Coetzee M.P."/>
            <person name="De Maayer P."/>
        </authorList>
    </citation>
    <scope>NUCLEOTIDE SEQUENCE [LARGE SCALE GENOMIC DNA]</scope>
    <source>
        <strain evidence="1">LMG 23360</strain>
    </source>
</reference>
<comment type="caution">
    <text evidence="1">The sequence shown here is derived from an EMBL/GenBank/DDBJ whole genome shotgun (WGS) entry which is preliminary data.</text>
</comment>
<dbReference type="OrthoDB" id="8400810at2"/>
<protein>
    <submittedName>
        <fullName evidence="1">Gluconate 2-dehydrogenase</fullName>
    </submittedName>
</protein>
<evidence type="ECO:0000313" key="1">
    <source>
        <dbReference type="EMBL" id="KGD73003.1"/>
    </source>
</evidence>
<dbReference type="InterPro" id="IPR027056">
    <property type="entry name" value="Gluconate_2DH_su3"/>
</dbReference>
<gene>
    <name evidence="1" type="ORF">HA49_12415</name>
</gene>
<dbReference type="EMBL" id="JPKR02000003">
    <property type="protein sequence ID" value="KGD73003.1"/>
    <property type="molecule type" value="Genomic_DNA"/>
</dbReference>
<dbReference type="Proteomes" id="UP000029577">
    <property type="component" value="Unassembled WGS sequence"/>
</dbReference>
<dbReference type="AlphaFoldDB" id="A0A095UEY6"/>
<dbReference type="Pfam" id="PF13618">
    <property type="entry name" value="Gluconate_2-dh3"/>
    <property type="match status" value="1"/>
</dbReference>
<name>A0A095UEY6_9GAMM</name>
<dbReference type="STRING" id="642227.HA49_12415"/>
<dbReference type="InterPro" id="IPR006311">
    <property type="entry name" value="TAT_signal"/>
</dbReference>
<dbReference type="RefSeq" id="WP_038020659.1">
    <property type="nucleotide sequence ID" value="NZ_JPKR02000003.1"/>
</dbReference>